<dbReference type="PANTHER" id="PTHR28027:SF1">
    <property type="entry name" value="CAMP INDEPENDENT REGULATORY PROTEIN (AFU_ORTHOLOGUE AFUA_3G09640)"/>
    <property type="match status" value="1"/>
</dbReference>
<name>A0ABR2VRW7_9FUNG</name>
<feature type="region of interest" description="Disordered" evidence="1">
    <location>
        <begin position="174"/>
        <end position="199"/>
    </location>
</feature>
<comment type="caution">
    <text evidence="2">The sequence shown here is derived from an EMBL/GenBank/DDBJ whole genome shotgun (WGS) entry which is preliminary data.</text>
</comment>
<dbReference type="EMBL" id="JASJQH010008038">
    <property type="protein sequence ID" value="KAK9695764.1"/>
    <property type="molecule type" value="Genomic_DNA"/>
</dbReference>
<feature type="region of interest" description="Disordered" evidence="1">
    <location>
        <begin position="83"/>
        <end position="119"/>
    </location>
</feature>
<dbReference type="PANTHER" id="PTHR28027">
    <property type="entry name" value="TRANSCRIPTIONAL REGULATOR MIT1"/>
    <property type="match status" value="1"/>
</dbReference>
<feature type="compositionally biased region" description="Basic and acidic residues" evidence="1">
    <location>
        <begin position="100"/>
        <end position="119"/>
    </location>
</feature>
<evidence type="ECO:0000256" key="1">
    <source>
        <dbReference type="SAM" id="MobiDB-lite"/>
    </source>
</evidence>
<dbReference type="Pfam" id="PF09729">
    <property type="entry name" value="Gti1_Pac2"/>
    <property type="match status" value="1"/>
</dbReference>
<sequence length="302" mass="34396">METYYGYIDSVPDALLVLEACRLGNLHRVQRRLSEKERQRIRSGSIFVWEEEESGMRRWTDGRTWSPSRVHGSFLTYRELEGKRKSGKVNDTPSPTLPSHDSDYDSKAHNNGEDFNYKDDGMIKQSLSVTTCNGRKLHLISYFNKVHVSMGNLKLPSLDPFFSHVVIPKGLYPDISNEPNPTPTPSHHHHASTRPSPSPLYYPHGSFIDELKSDLYSTAPYRKIRDHVRLPSPVSSETSINGPEILKSVIMSDSQHIPSDNNSTWKYNLPPPTIPYQDIRLDTLPNTEDRRQLAVLSTVLSL</sequence>
<proteinExistence type="predicted"/>
<accession>A0ABR2VRW7</accession>
<dbReference type="InterPro" id="IPR018608">
    <property type="entry name" value="Gti1/Pac2"/>
</dbReference>
<reference evidence="2 3" key="1">
    <citation type="submission" date="2023-04" db="EMBL/GenBank/DDBJ databases">
        <title>Genome of Basidiobolus ranarum AG-B5.</title>
        <authorList>
            <person name="Stajich J.E."/>
            <person name="Carter-House D."/>
            <person name="Gryganskyi A."/>
        </authorList>
    </citation>
    <scope>NUCLEOTIDE SEQUENCE [LARGE SCALE GENOMIC DNA]</scope>
    <source>
        <strain evidence="2 3">AG-B5</strain>
    </source>
</reference>
<evidence type="ECO:0000313" key="2">
    <source>
        <dbReference type="EMBL" id="KAK9695764.1"/>
    </source>
</evidence>
<dbReference type="Proteomes" id="UP001479436">
    <property type="component" value="Unassembled WGS sequence"/>
</dbReference>
<keyword evidence="3" id="KW-1185">Reference proteome</keyword>
<feature type="compositionally biased region" description="Polar residues" evidence="1">
    <location>
        <begin position="89"/>
        <end position="99"/>
    </location>
</feature>
<organism evidence="2 3">
    <name type="scientific">Basidiobolus ranarum</name>
    <dbReference type="NCBI Taxonomy" id="34480"/>
    <lineage>
        <taxon>Eukaryota</taxon>
        <taxon>Fungi</taxon>
        <taxon>Fungi incertae sedis</taxon>
        <taxon>Zoopagomycota</taxon>
        <taxon>Entomophthoromycotina</taxon>
        <taxon>Basidiobolomycetes</taxon>
        <taxon>Basidiobolales</taxon>
        <taxon>Basidiobolaceae</taxon>
        <taxon>Basidiobolus</taxon>
    </lineage>
</organism>
<evidence type="ECO:0000313" key="3">
    <source>
        <dbReference type="Proteomes" id="UP001479436"/>
    </source>
</evidence>
<gene>
    <name evidence="2" type="primary">PTH2_8</name>
    <name evidence="2" type="ORF">K7432_012807</name>
</gene>
<protein>
    <submittedName>
        <fullName evidence="2">Gluconate transport-inducing protein</fullName>
    </submittedName>
</protein>